<proteinExistence type="predicted"/>
<reference evidence="1" key="1">
    <citation type="submission" date="2021-06" db="EMBL/GenBank/DDBJ databases">
        <authorList>
            <person name="Kallberg Y."/>
            <person name="Tangrot J."/>
            <person name="Rosling A."/>
        </authorList>
    </citation>
    <scope>NUCLEOTIDE SEQUENCE</scope>
    <source>
        <strain evidence="1">FL966</strain>
    </source>
</reference>
<keyword evidence="2" id="KW-1185">Reference proteome</keyword>
<dbReference type="SUPFAM" id="SSF51445">
    <property type="entry name" value="(Trans)glycosidases"/>
    <property type="match status" value="1"/>
</dbReference>
<dbReference type="OrthoDB" id="73875at2759"/>
<comment type="caution">
    <text evidence="1">The sequence shown here is derived from an EMBL/GenBank/DDBJ whole genome shotgun (WGS) entry which is preliminary data.</text>
</comment>
<dbReference type="EMBL" id="CAJVQA010088067">
    <property type="protein sequence ID" value="CAG8839723.1"/>
    <property type="molecule type" value="Genomic_DNA"/>
</dbReference>
<evidence type="ECO:0000313" key="1">
    <source>
        <dbReference type="EMBL" id="CAG8839723.1"/>
    </source>
</evidence>
<sequence length="111" mass="12922">DYLVRNPNRKFQLILSVLLPTNEDLVRIPPFSTIWNQQYDPNNLTVSNFVNDLVKIVTDNSSFFDGIDIDYPNKLPCYQTQPNQQFNKEDLNFVFISFLTDLSSKLKQSNS</sequence>
<feature type="non-terminal residue" evidence="1">
    <location>
        <position position="111"/>
    </location>
</feature>
<organism evidence="1 2">
    <name type="scientific">Cetraspora pellucida</name>
    <dbReference type="NCBI Taxonomy" id="1433469"/>
    <lineage>
        <taxon>Eukaryota</taxon>
        <taxon>Fungi</taxon>
        <taxon>Fungi incertae sedis</taxon>
        <taxon>Mucoromycota</taxon>
        <taxon>Glomeromycotina</taxon>
        <taxon>Glomeromycetes</taxon>
        <taxon>Diversisporales</taxon>
        <taxon>Gigasporaceae</taxon>
        <taxon>Cetraspora</taxon>
    </lineage>
</organism>
<dbReference type="AlphaFoldDB" id="A0A9N9KJ32"/>
<dbReference type="Proteomes" id="UP000789759">
    <property type="component" value="Unassembled WGS sequence"/>
</dbReference>
<name>A0A9N9KJ32_9GLOM</name>
<evidence type="ECO:0000313" key="2">
    <source>
        <dbReference type="Proteomes" id="UP000789759"/>
    </source>
</evidence>
<accession>A0A9N9KJ32</accession>
<feature type="non-terminal residue" evidence="1">
    <location>
        <position position="1"/>
    </location>
</feature>
<dbReference type="Gene3D" id="3.20.20.80">
    <property type="entry name" value="Glycosidases"/>
    <property type="match status" value="1"/>
</dbReference>
<protein>
    <submittedName>
        <fullName evidence="1">14875_t:CDS:1</fullName>
    </submittedName>
</protein>
<gene>
    <name evidence="1" type="ORF">CPELLU_LOCUS21907</name>
</gene>
<dbReference type="InterPro" id="IPR017853">
    <property type="entry name" value="GH"/>
</dbReference>